<keyword evidence="2" id="KW-1185">Reference proteome</keyword>
<dbReference type="WBParaSite" id="Pan_g3281.t1">
    <property type="protein sequence ID" value="Pan_g3281.t1"/>
    <property type="gene ID" value="Pan_g3281"/>
</dbReference>
<evidence type="ECO:0000313" key="2">
    <source>
        <dbReference type="Proteomes" id="UP000492821"/>
    </source>
</evidence>
<feature type="transmembrane region" description="Helical" evidence="1">
    <location>
        <begin position="215"/>
        <end position="235"/>
    </location>
</feature>
<dbReference type="Proteomes" id="UP000492821">
    <property type="component" value="Unassembled WGS sequence"/>
</dbReference>
<accession>A0A7E4VWI1</accession>
<keyword evidence="1" id="KW-1133">Transmembrane helix</keyword>
<dbReference type="AlphaFoldDB" id="A0A7E4VWI1"/>
<reference evidence="3" key="2">
    <citation type="submission" date="2020-10" db="UniProtKB">
        <authorList>
            <consortium name="WormBaseParasite"/>
        </authorList>
    </citation>
    <scope>IDENTIFICATION</scope>
</reference>
<reference evidence="2" key="1">
    <citation type="journal article" date="2013" name="Genetics">
        <title>The draft genome and transcriptome of Panagrellus redivivus are shaped by the harsh demands of a free-living lifestyle.</title>
        <authorList>
            <person name="Srinivasan J."/>
            <person name="Dillman A.R."/>
            <person name="Macchietto M.G."/>
            <person name="Heikkinen L."/>
            <person name="Lakso M."/>
            <person name="Fracchia K.M."/>
            <person name="Antoshechkin I."/>
            <person name="Mortazavi A."/>
            <person name="Wong G."/>
            <person name="Sternberg P.W."/>
        </authorList>
    </citation>
    <scope>NUCLEOTIDE SEQUENCE [LARGE SCALE GENOMIC DNA]</scope>
    <source>
        <strain evidence="2">MT8872</strain>
    </source>
</reference>
<keyword evidence="1" id="KW-0472">Membrane</keyword>
<sequence length="236" mass="27355">MPKPSTSPLTINKSDVQINTDRFCTQLTYSIEPYTPGDVSNSKCQYEIYNHCEGTKIVNVKCGPDTYKCHDGCLRKISYRLGKIAEHTNEITIESRFDPVIVKKALTYIFNPKKFQVDLLSSKEKYDMVLFGAYYYFPARPLENLIDRQIYPDLVQYAWNNCGDLGLMGILPKIRIPGINFVEDFKNVDEKIMVQFVKKYIEHEIDMKNFRRYKIIACIVAVCVLLFALIAMCYYA</sequence>
<evidence type="ECO:0000313" key="3">
    <source>
        <dbReference type="WBParaSite" id="Pan_g3281.t1"/>
    </source>
</evidence>
<evidence type="ECO:0000256" key="1">
    <source>
        <dbReference type="SAM" id="Phobius"/>
    </source>
</evidence>
<keyword evidence="1" id="KW-0812">Transmembrane</keyword>
<proteinExistence type="predicted"/>
<protein>
    <submittedName>
        <fullName evidence="3">Peptidase S1 domain-containing protein</fullName>
    </submittedName>
</protein>
<organism evidence="2 3">
    <name type="scientific">Panagrellus redivivus</name>
    <name type="common">Microworm</name>
    <dbReference type="NCBI Taxonomy" id="6233"/>
    <lineage>
        <taxon>Eukaryota</taxon>
        <taxon>Metazoa</taxon>
        <taxon>Ecdysozoa</taxon>
        <taxon>Nematoda</taxon>
        <taxon>Chromadorea</taxon>
        <taxon>Rhabditida</taxon>
        <taxon>Tylenchina</taxon>
        <taxon>Panagrolaimomorpha</taxon>
        <taxon>Panagrolaimoidea</taxon>
        <taxon>Panagrolaimidae</taxon>
        <taxon>Panagrellus</taxon>
    </lineage>
</organism>
<name>A0A7E4VWI1_PANRE</name>